<feature type="domain" description="Centromere/kinetochore protein zw10 C-terminal" evidence="2">
    <location>
        <begin position="429"/>
        <end position="558"/>
    </location>
</feature>
<dbReference type="InterPro" id="IPR048343">
    <property type="entry name" value="ZW10_C"/>
</dbReference>
<dbReference type="GO" id="GO:0005737">
    <property type="term" value="C:cytoplasm"/>
    <property type="evidence" value="ECO:0007669"/>
    <property type="project" value="GOC"/>
</dbReference>
<protein>
    <submittedName>
        <fullName evidence="4">Uncharacterized protein</fullName>
    </submittedName>
</protein>
<name>A0AAN4Z1Q8_9BILA</name>
<proteinExistence type="predicted"/>
<reference evidence="5" key="1">
    <citation type="submission" date="2022-10" db="EMBL/GenBank/DDBJ databases">
        <title>Genome assembly of Pristionchus species.</title>
        <authorList>
            <person name="Yoshida K."/>
            <person name="Sommer R.J."/>
        </authorList>
    </citation>
    <scope>NUCLEOTIDE SEQUENCE [LARGE SCALE GENOMIC DNA]</scope>
    <source>
        <strain evidence="5">RS5460</strain>
    </source>
</reference>
<dbReference type="PANTHER" id="PTHR12205">
    <property type="entry name" value="CENTROMERE/KINETOCHORE PROTEIN ZW10"/>
    <property type="match status" value="1"/>
</dbReference>
<accession>A0AAN4Z1Q8</accession>
<evidence type="ECO:0000313" key="5">
    <source>
        <dbReference type="Proteomes" id="UP001328107"/>
    </source>
</evidence>
<dbReference type="EMBL" id="BTRK01000001">
    <property type="protein sequence ID" value="GMR32221.1"/>
    <property type="molecule type" value="Genomic_DNA"/>
</dbReference>
<evidence type="ECO:0000259" key="2">
    <source>
        <dbReference type="Pfam" id="PF20666"/>
    </source>
</evidence>
<dbReference type="Gene3D" id="1.10.357.150">
    <property type="match status" value="1"/>
</dbReference>
<dbReference type="Pfam" id="PF20665">
    <property type="entry name" value="Zw10_middle"/>
    <property type="match status" value="1"/>
</dbReference>
<evidence type="ECO:0000313" key="4">
    <source>
        <dbReference type="EMBL" id="GMR32221.1"/>
    </source>
</evidence>
<sequence length="723" mass="81391">MAASELNDLLGDVTKELAAVQDSLRRKHIEFIPVLKTERHKITSTLNEMKDSLGSQLDVIDGNLDEEQARITINEIERLRARCGCLRDCRELLDKFSTVEAAMEEMRMLLDQNTLKCAETLLFAVGILPALDEMTSMKSEITEESTMAITKILYTSVSHYRNLLLGKLNGWLRQVVSFPHSRVPAITQMNVCVGDTAEASMNISAMSIMKVLDDWMIKLGDNIMKNIIHPVINGGGSSTVATTHDPVKSSLFIFRVKTSKKKGEVNVDAIFAQLLAIFTHLNASLIGVEDNTNSLVSSLMKIIFPQLQMAILKNVISPRSTNESEIEETMEKAEQLREQLVEIGLINDATPSFKSFAENHEKVFTDRKCITRLARARELVLAPYVELTTVGYGEEETDENKFEEDSLKFLDIKAEEALEDKDSSYPFFFRLLKCQISSTTKELVDLVRETVNEAAKAENEEMAGRLMLTARNMVEMFLLLTKSHATSFSSVPQMAAVYHNNCHYIGHRLMLMVFDVVNEKHAIILSSFQSFFAPFLVQLRASAQQVMSNQLLQIRRNISQLLSESSMSSVSSIEKGANACTMQLASISNVWKEVLPELVYCGAMSNVIGFFFDQLSNLMLTAEDITANDATFITAALSTTLRQIEKLTVIRGSPMLHKECTKPYFHFKEIIFMLNASLQDIDDRWCDGVGPLAECLSVKEIRHLVKALFSNSEQRKRLLDRFY</sequence>
<evidence type="ECO:0000259" key="1">
    <source>
        <dbReference type="Pfam" id="PF20665"/>
    </source>
</evidence>
<dbReference type="InterPro" id="IPR048344">
    <property type="entry name" value="Zw10_middle"/>
</dbReference>
<keyword evidence="5" id="KW-1185">Reference proteome</keyword>
<dbReference type="Pfam" id="PF22766">
    <property type="entry name" value="ZW10_C2"/>
    <property type="match status" value="1"/>
</dbReference>
<dbReference type="InterPro" id="IPR055148">
    <property type="entry name" value="ZW10_C_2"/>
</dbReference>
<feature type="domain" description="ZW10 C-terminal helical" evidence="3">
    <location>
        <begin position="578"/>
        <end position="721"/>
    </location>
</feature>
<gene>
    <name evidence="4" type="ORF">PMAYCL1PPCAC_02416</name>
</gene>
<comment type="caution">
    <text evidence="4">The sequence shown here is derived from an EMBL/GenBank/DDBJ whole genome shotgun (WGS) entry which is preliminary data.</text>
</comment>
<feature type="domain" description="Centromere/kinetochore protein zw10 middle" evidence="1">
    <location>
        <begin position="178"/>
        <end position="380"/>
    </location>
</feature>
<dbReference type="GO" id="GO:1990423">
    <property type="term" value="C:RZZ complex"/>
    <property type="evidence" value="ECO:0007669"/>
    <property type="project" value="TreeGrafter"/>
</dbReference>
<dbReference type="GO" id="GO:0007094">
    <property type="term" value="P:mitotic spindle assembly checkpoint signaling"/>
    <property type="evidence" value="ECO:0007669"/>
    <property type="project" value="TreeGrafter"/>
</dbReference>
<dbReference type="PANTHER" id="PTHR12205:SF0">
    <property type="entry name" value="CENTROMERE_KINETOCHORE PROTEIN ZW10 HOMOLOG"/>
    <property type="match status" value="1"/>
</dbReference>
<dbReference type="GO" id="GO:0006888">
    <property type="term" value="P:endoplasmic reticulum to Golgi vesicle-mediated transport"/>
    <property type="evidence" value="ECO:0007669"/>
    <property type="project" value="TreeGrafter"/>
</dbReference>
<dbReference type="InterPro" id="IPR046362">
    <property type="entry name" value="Zw10/DSL1_C_sf"/>
</dbReference>
<evidence type="ECO:0000259" key="3">
    <source>
        <dbReference type="Pfam" id="PF22766"/>
    </source>
</evidence>
<dbReference type="Pfam" id="PF20666">
    <property type="entry name" value="ZW10_C"/>
    <property type="match status" value="1"/>
</dbReference>
<organism evidence="4 5">
    <name type="scientific">Pristionchus mayeri</name>
    <dbReference type="NCBI Taxonomy" id="1317129"/>
    <lineage>
        <taxon>Eukaryota</taxon>
        <taxon>Metazoa</taxon>
        <taxon>Ecdysozoa</taxon>
        <taxon>Nematoda</taxon>
        <taxon>Chromadorea</taxon>
        <taxon>Rhabditida</taxon>
        <taxon>Rhabditina</taxon>
        <taxon>Diplogasteromorpha</taxon>
        <taxon>Diplogasteroidea</taxon>
        <taxon>Neodiplogasteridae</taxon>
        <taxon>Pristionchus</taxon>
    </lineage>
</organism>
<dbReference type="Proteomes" id="UP001328107">
    <property type="component" value="Unassembled WGS sequence"/>
</dbReference>
<dbReference type="AlphaFoldDB" id="A0AAN4Z1Q8"/>